<dbReference type="PANTHER" id="PTHR37305">
    <property type="entry name" value="INTEGRAL MEMBRANE PROTEIN-RELATED"/>
    <property type="match status" value="1"/>
</dbReference>
<keyword evidence="1" id="KW-0472">Membrane</keyword>
<keyword evidence="1" id="KW-1133">Transmembrane helix</keyword>
<comment type="caution">
    <text evidence="2">The sequence shown here is derived from an EMBL/GenBank/DDBJ whole genome shotgun (WGS) entry which is preliminary data.</text>
</comment>
<keyword evidence="3" id="KW-1185">Reference proteome</keyword>
<name>A0A9J6PAH5_9CLOT</name>
<dbReference type="AlphaFoldDB" id="A0A9J6PAH5"/>
<sequence length="342" mass="38515">MNVMILWELKKIFKSKTGLIVLALLVFLCGVMGLVKTTLETENSYRNDKYELIIDSRPEKDISQEKLNNKIAVIQGMANNDGVDDFSLKMREVSKDKLKSIKSMEYEDVSFFKGFNHRAAHPFMLIVMVIILVLIFSNIYTDERVSGVDNIILPSKYKFKALYAKLGLAIILPIVIYGFYLGIEFLITLVQYGIPVSGELGAFRIVDNGALLNGAFTINEYLLLKIGTMILIFISISVFSSFFSFITKNSLESISGTLIFIIFGKVSTLMKFLPDTFLSILSKGNYVDLMFYPNKFVGMYSGNVNVFGMNLELINLCNGLLITTMFSGIALCVFTFKKILTR</sequence>
<feature type="transmembrane region" description="Helical" evidence="1">
    <location>
        <begin position="162"/>
        <end position="183"/>
    </location>
</feature>
<feature type="transmembrane region" description="Helical" evidence="1">
    <location>
        <begin position="222"/>
        <end position="246"/>
    </location>
</feature>
<feature type="transmembrane region" description="Helical" evidence="1">
    <location>
        <begin position="253"/>
        <end position="273"/>
    </location>
</feature>
<gene>
    <name evidence="2" type="ORF">KDK92_21040</name>
</gene>
<protein>
    <recommendedName>
        <fullName evidence="4">ABC transporter permease</fullName>
    </recommendedName>
</protein>
<keyword evidence="1" id="KW-0812">Transmembrane</keyword>
<dbReference type="EMBL" id="JAGSOJ010000005">
    <property type="protein sequence ID" value="MCM1992216.1"/>
    <property type="molecule type" value="Genomic_DNA"/>
</dbReference>
<dbReference type="RefSeq" id="WP_250861380.1">
    <property type="nucleotide sequence ID" value="NZ_JAGSOJ010000005.1"/>
</dbReference>
<feature type="transmembrane region" description="Helical" evidence="1">
    <location>
        <begin position="313"/>
        <end position="336"/>
    </location>
</feature>
<organism evidence="2 3">
    <name type="scientific">Oceanirhabdus seepicola</name>
    <dbReference type="NCBI Taxonomy" id="2828781"/>
    <lineage>
        <taxon>Bacteria</taxon>
        <taxon>Bacillati</taxon>
        <taxon>Bacillota</taxon>
        <taxon>Clostridia</taxon>
        <taxon>Eubacteriales</taxon>
        <taxon>Clostridiaceae</taxon>
        <taxon>Oceanirhabdus</taxon>
    </lineage>
</organism>
<reference evidence="2" key="1">
    <citation type="journal article" date="2021" name="mSystems">
        <title>Bacteria and Archaea Synergistically Convert Glycine Betaine to Biogenic Methane in the Formosa Cold Seep of the South China Sea.</title>
        <authorList>
            <person name="Li L."/>
            <person name="Zhang W."/>
            <person name="Zhang S."/>
            <person name="Song L."/>
            <person name="Sun Q."/>
            <person name="Zhang H."/>
            <person name="Xiang H."/>
            <person name="Dong X."/>
        </authorList>
    </citation>
    <scope>NUCLEOTIDE SEQUENCE</scope>
    <source>
        <strain evidence="2">ZWT</strain>
    </source>
</reference>
<evidence type="ECO:0000313" key="3">
    <source>
        <dbReference type="Proteomes" id="UP001056429"/>
    </source>
</evidence>
<feature type="transmembrane region" description="Helical" evidence="1">
    <location>
        <begin position="119"/>
        <end position="141"/>
    </location>
</feature>
<evidence type="ECO:0000313" key="2">
    <source>
        <dbReference type="EMBL" id="MCM1992216.1"/>
    </source>
</evidence>
<evidence type="ECO:0008006" key="4">
    <source>
        <dbReference type="Google" id="ProtNLM"/>
    </source>
</evidence>
<proteinExistence type="predicted"/>
<accession>A0A9J6PAH5</accession>
<dbReference type="PANTHER" id="PTHR37305:SF1">
    <property type="entry name" value="MEMBRANE PROTEIN"/>
    <property type="match status" value="1"/>
</dbReference>
<evidence type="ECO:0000256" key="1">
    <source>
        <dbReference type="SAM" id="Phobius"/>
    </source>
</evidence>
<dbReference type="Proteomes" id="UP001056429">
    <property type="component" value="Unassembled WGS sequence"/>
</dbReference>
<reference evidence="2" key="2">
    <citation type="submission" date="2021-04" db="EMBL/GenBank/DDBJ databases">
        <authorList>
            <person name="Dong X."/>
        </authorList>
    </citation>
    <scope>NUCLEOTIDE SEQUENCE</scope>
    <source>
        <strain evidence="2">ZWT</strain>
    </source>
</reference>